<proteinExistence type="predicted"/>
<dbReference type="AlphaFoldDB" id="A0A1H0CKC1"/>
<accession>A0A1H0CKC1</accession>
<gene>
    <name evidence="1" type="ORF">SAMN05216498_2573</name>
</gene>
<sequence length="131" mass="15597">MNPLTNVNRVQILDEIDRLEQKSKNFPQLNHKYNKEIRRLGKQLLLPKRMAKEQAIVRKGQDMTYSEVMWLHNQQGYTYKDIARVLGMSIVKFNHYLKLHQGKIKIHVNDELENMKHILRESDSTIEKNSI</sequence>
<name>A0A1H0CKC1_9BACI</name>
<dbReference type="STRING" id="237069.SAMN05216498_2573"/>
<dbReference type="Proteomes" id="UP000199334">
    <property type="component" value="Unassembled WGS sequence"/>
</dbReference>
<organism evidence="1 2">
    <name type="scientific">Tenuibacillus multivorans</name>
    <dbReference type="NCBI Taxonomy" id="237069"/>
    <lineage>
        <taxon>Bacteria</taxon>
        <taxon>Bacillati</taxon>
        <taxon>Bacillota</taxon>
        <taxon>Bacilli</taxon>
        <taxon>Bacillales</taxon>
        <taxon>Bacillaceae</taxon>
        <taxon>Tenuibacillus</taxon>
    </lineage>
</organism>
<protein>
    <submittedName>
        <fullName evidence="1">Sigma-70, region 4</fullName>
    </submittedName>
</protein>
<evidence type="ECO:0000313" key="1">
    <source>
        <dbReference type="EMBL" id="SDN58319.1"/>
    </source>
</evidence>
<dbReference type="RefSeq" id="WP_093856990.1">
    <property type="nucleotide sequence ID" value="NZ_BJVZ01000002.1"/>
</dbReference>
<reference evidence="1 2" key="1">
    <citation type="submission" date="2016-10" db="EMBL/GenBank/DDBJ databases">
        <authorList>
            <person name="de Groot N.N."/>
        </authorList>
    </citation>
    <scope>NUCLEOTIDE SEQUENCE [LARGE SCALE GENOMIC DNA]</scope>
    <source>
        <strain evidence="1 2">CGMCC 1.3442</strain>
    </source>
</reference>
<keyword evidence="2" id="KW-1185">Reference proteome</keyword>
<evidence type="ECO:0000313" key="2">
    <source>
        <dbReference type="Proteomes" id="UP000199334"/>
    </source>
</evidence>
<dbReference type="EMBL" id="FNIG01000006">
    <property type="protein sequence ID" value="SDN58319.1"/>
    <property type="molecule type" value="Genomic_DNA"/>
</dbReference>